<evidence type="ECO:0000313" key="11">
    <source>
        <dbReference type="Proteomes" id="UP000095038"/>
    </source>
</evidence>
<dbReference type="CDD" id="cd19500">
    <property type="entry name" value="RecA-like_Lon"/>
    <property type="match status" value="1"/>
</dbReference>
<dbReference type="GO" id="GO:0004252">
    <property type="term" value="F:serine-type endopeptidase activity"/>
    <property type="evidence" value="ECO:0007669"/>
    <property type="project" value="UniProtKB-UniRule"/>
</dbReference>
<dbReference type="InterPro" id="IPR003593">
    <property type="entry name" value="AAA+_ATPase"/>
</dbReference>
<keyword evidence="2" id="KW-0547">Nucleotide-binding</keyword>
<dbReference type="Gene3D" id="1.10.8.60">
    <property type="match status" value="1"/>
</dbReference>
<evidence type="ECO:0000256" key="5">
    <source>
        <dbReference type="ARBA" id="ARBA00022840"/>
    </source>
</evidence>
<keyword evidence="4 8" id="KW-0720">Serine protease</keyword>
<keyword evidence="3 8" id="KW-0378">Hydrolase</keyword>
<dbReference type="InterPro" id="IPR054594">
    <property type="entry name" value="Lon_lid"/>
</dbReference>
<comment type="similarity">
    <text evidence="8">Belongs to the peptidase S16 family.</text>
</comment>
<sequence>EDDLELKKFEQFFMDLSSKNSSIMIHPDGLKLLLKDFNRLFRMSKSSQLRNSSDYNTLLGYLETIVDLPWSLENDVPTVDLNKAQIQLDADHYGLKNVKKRLIEYLANKLSSKSNLSVSRAPIICLYGPPGVGKTSLAKSVAKTMGRQFQRISLGGINHESEIRGHRRTYVGALPGVLVSALRKSKSLNPVILLDEIDKVQSGGKGGSLNGDPSAALLEVLDPEQNSTFTDHFIGFPIDLSQVLFICTANDISRLHPALMDRMEVIEITGYNQFDKIKIAKKHLLPKQLLKNGLPKNALKVDDDTIMKLILDFTHPEAGVRNLERQISAICRGKAIEYSKFVKNDAILEDISQSDYSPLVSENELFKYLGLPPLNSSSSIKNNLTYSKISTRYGVVNGLSYNSNGSGSTLLFETISVPADSYSLITTGKLGSVLSESVKIGVSLVKFILSRNLLSGVNIDCEAALEKLSSSQIHLHVPEGAVSKDGPSAGITITLSLLSLLLEIPVDPIFAMTGEITLRGLVLPIGGVREKLLGAHLSGKVTKVLLPRANRKDIIQEYLDNIDSNYTINTDNTVVQKQKDMQDKLISIIKQEQENIHNVDIFEEPEKYIKEKLGIEVHYVEEFWDVIKAVWSNDIIADTIPISYKTMESHL</sequence>
<evidence type="ECO:0000256" key="3">
    <source>
        <dbReference type="ARBA" id="ARBA00022801"/>
    </source>
</evidence>
<organism evidence="10 11">
    <name type="scientific">Ascoidea rubescens DSM 1968</name>
    <dbReference type="NCBI Taxonomy" id="1344418"/>
    <lineage>
        <taxon>Eukaryota</taxon>
        <taxon>Fungi</taxon>
        <taxon>Dikarya</taxon>
        <taxon>Ascomycota</taxon>
        <taxon>Saccharomycotina</taxon>
        <taxon>Saccharomycetes</taxon>
        <taxon>Ascoideaceae</taxon>
        <taxon>Ascoidea</taxon>
    </lineage>
</organism>
<dbReference type="GO" id="GO:0030163">
    <property type="term" value="P:protein catabolic process"/>
    <property type="evidence" value="ECO:0007669"/>
    <property type="project" value="InterPro"/>
</dbReference>
<dbReference type="InterPro" id="IPR003959">
    <property type="entry name" value="ATPase_AAA_core"/>
</dbReference>
<evidence type="ECO:0000256" key="4">
    <source>
        <dbReference type="ARBA" id="ARBA00022825"/>
    </source>
</evidence>
<feature type="active site" evidence="8">
    <location>
        <position position="488"/>
    </location>
</feature>
<dbReference type="FunFam" id="3.40.50.300:FF:000021">
    <property type="entry name" value="Lon protease homolog"/>
    <property type="match status" value="1"/>
</dbReference>
<dbReference type="EMBL" id="KV454484">
    <property type="protein sequence ID" value="ODV59989.1"/>
    <property type="molecule type" value="Genomic_DNA"/>
</dbReference>
<dbReference type="Gene3D" id="3.30.230.10">
    <property type="match status" value="1"/>
</dbReference>
<evidence type="ECO:0000259" key="9">
    <source>
        <dbReference type="PROSITE" id="PS51786"/>
    </source>
</evidence>
<name>A0A1D2VEF3_9ASCO</name>
<dbReference type="Pfam" id="PF05362">
    <property type="entry name" value="Lon_C"/>
    <property type="match status" value="1"/>
</dbReference>
<gene>
    <name evidence="10" type="ORF">ASCRUDRAFT_37012</name>
</gene>
<dbReference type="PROSITE" id="PS01046">
    <property type="entry name" value="LON_SER"/>
    <property type="match status" value="1"/>
</dbReference>
<dbReference type="STRING" id="1344418.A0A1D2VEF3"/>
<dbReference type="OrthoDB" id="2411602at2759"/>
<dbReference type="InterPro" id="IPR008268">
    <property type="entry name" value="Peptidase_S16_AS"/>
</dbReference>
<feature type="domain" description="Lon proteolytic" evidence="9">
    <location>
        <begin position="390"/>
        <end position="633"/>
    </location>
</feature>
<dbReference type="AlphaFoldDB" id="A0A1D2VEF3"/>
<evidence type="ECO:0000256" key="2">
    <source>
        <dbReference type="ARBA" id="ARBA00022741"/>
    </source>
</evidence>
<dbReference type="GO" id="GO:0005524">
    <property type="term" value="F:ATP binding"/>
    <property type="evidence" value="ECO:0007669"/>
    <property type="project" value="UniProtKB-KW"/>
</dbReference>
<dbReference type="PRINTS" id="PR00830">
    <property type="entry name" value="ENDOLAPTASE"/>
</dbReference>
<protein>
    <recommendedName>
        <fullName evidence="7">endopeptidase La</fullName>
        <ecNumber evidence="7">3.4.21.53</ecNumber>
    </recommendedName>
</protein>
<dbReference type="InterPro" id="IPR027065">
    <property type="entry name" value="Lon_Prtase"/>
</dbReference>
<dbReference type="InterPro" id="IPR027417">
    <property type="entry name" value="P-loop_NTPase"/>
</dbReference>
<evidence type="ECO:0000256" key="1">
    <source>
        <dbReference type="ARBA" id="ARBA00022670"/>
    </source>
</evidence>
<dbReference type="InterPro" id="IPR020568">
    <property type="entry name" value="Ribosomal_Su5_D2-typ_SF"/>
</dbReference>
<dbReference type="Pfam" id="PF00004">
    <property type="entry name" value="AAA"/>
    <property type="match status" value="1"/>
</dbReference>
<dbReference type="GeneID" id="30964367"/>
<dbReference type="SUPFAM" id="SSF52540">
    <property type="entry name" value="P-loop containing nucleoside triphosphate hydrolases"/>
    <property type="match status" value="1"/>
</dbReference>
<dbReference type="InterPro" id="IPR008269">
    <property type="entry name" value="Lon_proteolytic"/>
</dbReference>
<comment type="catalytic activity">
    <reaction evidence="6">
        <text>Hydrolysis of proteins in presence of ATP.</text>
        <dbReference type="EC" id="3.4.21.53"/>
    </reaction>
</comment>
<evidence type="ECO:0000256" key="8">
    <source>
        <dbReference type="PROSITE-ProRule" id="PRU01122"/>
    </source>
</evidence>
<dbReference type="SUPFAM" id="SSF54211">
    <property type="entry name" value="Ribosomal protein S5 domain 2-like"/>
    <property type="match status" value="1"/>
</dbReference>
<feature type="non-terminal residue" evidence="10">
    <location>
        <position position="1"/>
    </location>
</feature>
<feature type="active site" evidence="8">
    <location>
        <position position="531"/>
    </location>
</feature>
<evidence type="ECO:0000256" key="6">
    <source>
        <dbReference type="ARBA" id="ARBA00050665"/>
    </source>
</evidence>
<dbReference type="Proteomes" id="UP000095038">
    <property type="component" value="Unassembled WGS sequence"/>
</dbReference>
<accession>A0A1D2VEF3</accession>
<dbReference type="PANTHER" id="PTHR10046">
    <property type="entry name" value="ATP DEPENDENT LON PROTEASE FAMILY MEMBER"/>
    <property type="match status" value="1"/>
</dbReference>
<keyword evidence="1 8" id="KW-0645">Protease</keyword>
<dbReference type="GO" id="GO:0006508">
    <property type="term" value="P:proteolysis"/>
    <property type="evidence" value="ECO:0007669"/>
    <property type="project" value="UniProtKB-KW"/>
</dbReference>
<dbReference type="GO" id="GO:0004176">
    <property type="term" value="F:ATP-dependent peptidase activity"/>
    <property type="evidence" value="ECO:0007669"/>
    <property type="project" value="UniProtKB-UniRule"/>
</dbReference>
<dbReference type="InterPro" id="IPR014721">
    <property type="entry name" value="Ribsml_uS5_D2-typ_fold_subgr"/>
</dbReference>
<dbReference type="Gene3D" id="3.40.50.300">
    <property type="entry name" value="P-loop containing nucleotide triphosphate hydrolases"/>
    <property type="match status" value="1"/>
</dbReference>
<dbReference type="RefSeq" id="XP_020046296.1">
    <property type="nucleotide sequence ID" value="XM_020190731.1"/>
</dbReference>
<dbReference type="PROSITE" id="PS51786">
    <property type="entry name" value="LON_PROTEOLYTIC"/>
    <property type="match status" value="1"/>
</dbReference>
<reference evidence="11" key="1">
    <citation type="submission" date="2016-05" db="EMBL/GenBank/DDBJ databases">
        <title>Comparative genomics of biotechnologically important yeasts.</title>
        <authorList>
            <consortium name="DOE Joint Genome Institute"/>
            <person name="Riley R."/>
            <person name="Haridas S."/>
            <person name="Wolfe K.H."/>
            <person name="Lopes M.R."/>
            <person name="Hittinger C.T."/>
            <person name="Goker M."/>
            <person name="Salamov A."/>
            <person name="Wisecaver J."/>
            <person name="Long T.M."/>
            <person name="Aerts A.L."/>
            <person name="Barry K."/>
            <person name="Choi C."/>
            <person name="Clum A."/>
            <person name="Coughlan A.Y."/>
            <person name="Deshpande S."/>
            <person name="Douglass A.P."/>
            <person name="Hanson S.J."/>
            <person name="Klenk H.-P."/>
            <person name="Labutti K."/>
            <person name="Lapidus A."/>
            <person name="Lindquist E."/>
            <person name="Lipzen A."/>
            <person name="Meier-Kolthoff J.P."/>
            <person name="Ohm R.A."/>
            <person name="Otillar R.P."/>
            <person name="Pangilinan J."/>
            <person name="Peng Y."/>
            <person name="Rokas A."/>
            <person name="Rosa C.A."/>
            <person name="Scheuner C."/>
            <person name="Sibirny A.A."/>
            <person name="Slot J.C."/>
            <person name="Stielow J.B."/>
            <person name="Sun H."/>
            <person name="Kurtzman C.P."/>
            <person name="Blackwell M."/>
            <person name="Grigoriev I.V."/>
            <person name="Jeffries T.W."/>
        </authorList>
    </citation>
    <scope>NUCLEOTIDE SEQUENCE [LARGE SCALE GENOMIC DNA]</scope>
    <source>
        <strain evidence="11">DSM 1968</strain>
    </source>
</reference>
<evidence type="ECO:0000256" key="7">
    <source>
        <dbReference type="ARBA" id="ARBA00066743"/>
    </source>
</evidence>
<keyword evidence="11" id="KW-1185">Reference proteome</keyword>
<dbReference type="InParanoid" id="A0A1D2VEF3"/>
<proteinExistence type="inferred from homology"/>
<dbReference type="Pfam" id="PF22667">
    <property type="entry name" value="Lon_lid"/>
    <property type="match status" value="1"/>
</dbReference>
<dbReference type="EC" id="3.4.21.53" evidence="7"/>
<keyword evidence="5" id="KW-0067">ATP-binding</keyword>
<dbReference type="SMART" id="SM00382">
    <property type="entry name" value="AAA"/>
    <property type="match status" value="1"/>
</dbReference>
<evidence type="ECO:0000313" key="10">
    <source>
        <dbReference type="EMBL" id="ODV59989.1"/>
    </source>
</evidence>
<dbReference type="GO" id="GO:0016887">
    <property type="term" value="F:ATP hydrolysis activity"/>
    <property type="evidence" value="ECO:0007669"/>
    <property type="project" value="InterPro"/>
</dbReference>